<organism evidence="1 2">
    <name type="scientific">Eumeta variegata</name>
    <name type="common">Bagworm moth</name>
    <name type="synonym">Eumeta japonica</name>
    <dbReference type="NCBI Taxonomy" id="151549"/>
    <lineage>
        <taxon>Eukaryota</taxon>
        <taxon>Metazoa</taxon>
        <taxon>Ecdysozoa</taxon>
        <taxon>Arthropoda</taxon>
        <taxon>Hexapoda</taxon>
        <taxon>Insecta</taxon>
        <taxon>Pterygota</taxon>
        <taxon>Neoptera</taxon>
        <taxon>Endopterygota</taxon>
        <taxon>Lepidoptera</taxon>
        <taxon>Glossata</taxon>
        <taxon>Ditrysia</taxon>
        <taxon>Tineoidea</taxon>
        <taxon>Psychidae</taxon>
        <taxon>Oiketicinae</taxon>
        <taxon>Eumeta</taxon>
    </lineage>
</organism>
<evidence type="ECO:0000313" key="1">
    <source>
        <dbReference type="EMBL" id="GBP83712.1"/>
    </source>
</evidence>
<keyword evidence="2" id="KW-1185">Reference proteome</keyword>
<dbReference type="AlphaFoldDB" id="A0A4C1Z8T9"/>
<name>A0A4C1Z8T9_EUMVA</name>
<comment type="caution">
    <text evidence="1">The sequence shown here is derived from an EMBL/GenBank/DDBJ whole genome shotgun (WGS) entry which is preliminary data.</text>
</comment>
<protein>
    <submittedName>
        <fullName evidence="1">Uncharacterized protein</fullName>
    </submittedName>
</protein>
<dbReference type="EMBL" id="BGZK01001634">
    <property type="protein sequence ID" value="GBP83712.1"/>
    <property type="molecule type" value="Genomic_DNA"/>
</dbReference>
<evidence type="ECO:0000313" key="2">
    <source>
        <dbReference type="Proteomes" id="UP000299102"/>
    </source>
</evidence>
<gene>
    <name evidence="1" type="ORF">EVAR_61647_1</name>
</gene>
<accession>A0A4C1Z8T9</accession>
<sequence length="156" mass="17575">MLYIACGLERKNDFGVPQPKGDNSSLDEIGLVPYKANEKVSSTDNRVENRVTASKTRPNRVRRSCAPARRPAADIRFGRHGIDGVRRPVSIFARRFLAFLAFPENGPPSAGVWSCMCFRKIFRSSLALRDGVYKRKLIVILAHYVMTVCRFIVKMG</sequence>
<dbReference type="Proteomes" id="UP000299102">
    <property type="component" value="Unassembled WGS sequence"/>
</dbReference>
<proteinExistence type="predicted"/>
<reference evidence="1 2" key="1">
    <citation type="journal article" date="2019" name="Commun. Biol.">
        <title>The bagworm genome reveals a unique fibroin gene that provides high tensile strength.</title>
        <authorList>
            <person name="Kono N."/>
            <person name="Nakamura H."/>
            <person name="Ohtoshi R."/>
            <person name="Tomita M."/>
            <person name="Numata K."/>
            <person name="Arakawa K."/>
        </authorList>
    </citation>
    <scope>NUCLEOTIDE SEQUENCE [LARGE SCALE GENOMIC DNA]</scope>
</reference>